<keyword evidence="3" id="KW-1185">Reference proteome</keyword>
<gene>
    <name evidence="2" type="primary">jg20208</name>
    <name evidence="2" type="ORF">PAEG_LOCUS9275</name>
</gene>
<evidence type="ECO:0000313" key="2">
    <source>
        <dbReference type="EMBL" id="CAH2229996.1"/>
    </source>
</evidence>
<protein>
    <submittedName>
        <fullName evidence="2">Jg20208 protein</fullName>
    </submittedName>
</protein>
<dbReference type="EMBL" id="CAKXAJ010024767">
    <property type="protein sequence ID" value="CAH2229996.1"/>
    <property type="molecule type" value="Genomic_DNA"/>
</dbReference>
<dbReference type="Proteomes" id="UP000838756">
    <property type="component" value="Unassembled WGS sequence"/>
</dbReference>
<dbReference type="AlphaFoldDB" id="A0A8S4R2B8"/>
<feature type="region of interest" description="Disordered" evidence="1">
    <location>
        <begin position="30"/>
        <end position="59"/>
    </location>
</feature>
<organism evidence="2 3">
    <name type="scientific">Pararge aegeria aegeria</name>
    <dbReference type="NCBI Taxonomy" id="348720"/>
    <lineage>
        <taxon>Eukaryota</taxon>
        <taxon>Metazoa</taxon>
        <taxon>Ecdysozoa</taxon>
        <taxon>Arthropoda</taxon>
        <taxon>Hexapoda</taxon>
        <taxon>Insecta</taxon>
        <taxon>Pterygota</taxon>
        <taxon>Neoptera</taxon>
        <taxon>Endopterygota</taxon>
        <taxon>Lepidoptera</taxon>
        <taxon>Glossata</taxon>
        <taxon>Ditrysia</taxon>
        <taxon>Papilionoidea</taxon>
        <taxon>Nymphalidae</taxon>
        <taxon>Satyrinae</taxon>
        <taxon>Satyrini</taxon>
        <taxon>Parargina</taxon>
        <taxon>Pararge</taxon>
    </lineage>
</organism>
<comment type="caution">
    <text evidence="2">The sequence shown here is derived from an EMBL/GenBank/DDBJ whole genome shotgun (WGS) entry which is preliminary data.</text>
</comment>
<evidence type="ECO:0000256" key="1">
    <source>
        <dbReference type="SAM" id="MobiDB-lite"/>
    </source>
</evidence>
<name>A0A8S4R2B8_9NEOP</name>
<accession>A0A8S4R2B8</accession>
<sequence>MPVPSTRLYKWPRTGPDSIAVITILTHEGPTKGRESLRAATFRKSSTPPGPQPSSSPSPVTLYVAGPSCCRASFLFLSLSPYQVGLKRLLYVLEGVLHYAGLLVVSILLHL</sequence>
<evidence type="ECO:0000313" key="3">
    <source>
        <dbReference type="Proteomes" id="UP000838756"/>
    </source>
</evidence>
<proteinExistence type="predicted"/>
<reference evidence="2" key="1">
    <citation type="submission" date="2022-03" db="EMBL/GenBank/DDBJ databases">
        <authorList>
            <person name="Lindestad O."/>
        </authorList>
    </citation>
    <scope>NUCLEOTIDE SEQUENCE</scope>
</reference>